<dbReference type="SUPFAM" id="SSF46785">
    <property type="entry name" value="Winged helix' DNA-binding domain"/>
    <property type="match status" value="1"/>
</dbReference>
<gene>
    <name evidence="1" type="ORF">JQC93_15200</name>
</gene>
<keyword evidence="2" id="KW-1185">Reference proteome</keyword>
<sequence>MKTVDLILQKVKRQGTVTAKQLSVDLNITTMGARQHLLALEEDGILSFHDIKAKVGRPTRHWTLTAKGHAQFTDRHGELAIQFIDAIESLYGNEGVEKITLQREEKALETYQTAMQSGQSLQQKLQILCELRDQEGYMVELEVHPDHFLLIENHCPICQAAKRCPSLCHSEQRIFKQVLKEHAFLERNEHIVSGQRRCVYKITPLG</sequence>
<dbReference type="EMBL" id="JAFEUM010000006">
    <property type="protein sequence ID" value="MBM7037754.1"/>
    <property type="molecule type" value="Genomic_DNA"/>
</dbReference>
<reference evidence="1 2" key="1">
    <citation type="submission" date="2021-02" db="EMBL/GenBank/DDBJ databases">
        <authorList>
            <person name="Park J.-S."/>
        </authorList>
    </citation>
    <scope>NUCLEOTIDE SEQUENCE [LARGE SCALE GENOMIC DNA]</scope>
    <source>
        <strain evidence="1 2">188UL20-2</strain>
    </source>
</reference>
<protein>
    <submittedName>
        <fullName evidence="1">Transcriptional regulator</fullName>
    </submittedName>
</protein>
<accession>A0ABS2HNX0</accession>
<evidence type="ECO:0000313" key="2">
    <source>
        <dbReference type="Proteomes" id="UP000809621"/>
    </source>
</evidence>
<name>A0ABS2HNX0_9VIBR</name>
<dbReference type="RefSeq" id="WP_205159256.1">
    <property type="nucleotide sequence ID" value="NZ_JAFEUM010000006.1"/>
</dbReference>
<proteinExistence type="predicted"/>
<dbReference type="InterPro" id="IPR036388">
    <property type="entry name" value="WH-like_DNA-bd_sf"/>
</dbReference>
<evidence type="ECO:0000313" key="1">
    <source>
        <dbReference type="EMBL" id="MBM7037754.1"/>
    </source>
</evidence>
<dbReference type="Proteomes" id="UP000809621">
    <property type="component" value="Unassembled WGS sequence"/>
</dbReference>
<organism evidence="1 2">
    <name type="scientific">Vibrio ulleungensis</name>
    <dbReference type="NCBI Taxonomy" id="2807619"/>
    <lineage>
        <taxon>Bacteria</taxon>
        <taxon>Pseudomonadati</taxon>
        <taxon>Pseudomonadota</taxon>
        <taxon>Gammaproteobacteria</taxon>
        <taxon>Vibrionales</taxon>
        <taxon>Vibrionaceae</taxon>
        <taxon>Vibrio</taxon>
    </lineage>
</organism>
<comment type="caution">
    <text evidence="1">The sequence shown here is derived from an EMBL/GenBank/DDBJ whole genome shotgun (WGS) entry which is preliminary data.</text>
</comment>
<dbReference type="InterPro" id="IPR036390">
    <property type="entry name" value="WH_DNA-bd_sf"/>
</dbReference>
<dbReference type="Gene3D" id="1.10.10.10">
    <property type="entry name" value="Winged helix-like DNA-binding domain superfamily/Winged helix DNA-binding domain"/>
    <property type="match status" value="1"/>
</dbReference>